<feature type="non-terminal residue" evidence="1">
    <location>
        <position position="1"/>
    </location>
</feature>
<reference evidence="1 2" key="1">
    <citation type="journal article" date="2019" name="Nat. Ecol. Evol.">
        <title>Megaphylogeny resolves global patterns of mushroom evolution.</title>
        <authorList>
            <person name="Varga T."/>
            <person name="Krizsan K."/>
            <person name="Foldi C."/>
            <person name="Dima B."/>
            <person name="Sanchez-Garcia M."/>
            <person name="Sanchez-Ramirez S."/>
            <person name="Szollosi G.J."/>
            <person name="Szarkandi J.G."/>
            <person name="Papp V."/>
            <person name="Albert L."/>
            <person name="Andreopoulos W."/>
            <person name="Angelini C."/>
            <person name="Antonin V."/>
            <person name="Barry K.W."/>
            <person name="Bougher N.L."/>
            <person name="Buchanan P."/>
            <person name="Buyck B."/>
            <person name="Bense V."/>
            <person name="Catcheside P."/>
            <person name="Chovatia M."/>
            <person name="Cooper J."/>
            <person name="Damon W."/>
            <person name="Desjardin D."/>
            <person name="Finy P."/>
            <person name="Geml J."/>
            <person name="Haridas S."/>
            <person name="Hughes K."/>
            <person name="Justo A."/>
            <person name="Karasinski D."/>
            <person name="Kautmanova I."/>
            <person name="Kiss B."/>
            <person name="Kocsube S."/>
            <person name="Kotiranta H."/>
            <person name="LaButti K.M."/>
            <person name="Lechner B.E."/>
            <person name="Liimatainen K."/>
            <person name="Lipzen A."/>
            <person name="Lukacs Z."/>
            <person name="Mihaltcheva S."/>
            <person name="Morgado L.N."/>
            <person name="Niskanen T."/>
            <person name="Noordeloos M.E."/>
            <person name="Ohm R.A."/>
            <person name="Ortiz-Santana B."/>
            <person name="Ovrebo C."/>
            <person name="Racz N."/>
            <person name="Riley R."/>
            <person name="Savchenko A."/>
            <person name="Shiryaev A."/>
            <person name="Soop K."/>
            <person name="Spirin V."/>
            <person name="Szebenyi C."/>
            <person name="Tomsovsky M."/>
            <person name="Tulloss R.E."/>
            <person name="Uehling J."/>
            <person name="Grigoriev I.V."/>
            <person name="Vagvolgyi C."/>
            <person name="Papp T."/>
            <person name="Martin F.M."/>
            <person name="Miettinen O."/>
            <person name="Hibbett D.S."/>
            <person name="Nagy L.G."/>
        </authorList>
    </citation>
    <scope>NUCLEOTIDE SEQUENCE [LARGE SCALE GENOMIC DNA]</scope>
    <source>
        <strain evidence="1 2">CBS 962.96</strain>
    </source>
</reference>
<gene>
    <name evidence="1" type="ORF">K435DRAFT_706204</name>
</gene>
<name>A0A4S8KK32_DENBC</name>
<evidence type="ECO:0000313" key="1">
    <source>
        <dbReference type="EMBL" id="THU75874.1"/>
    </source>
</evidence>
<accession>A0A4S8KK32</accession>
<evidence type="ECO:0000313" key="2">
    <source>
        <dbReference type="Proteomes" id="UP000297245"/>
    </source>
</evidence>
<sequence length="113" mass="12915">FGIGKRRFKILNIAPEYPFKSQMKIPPALSALHNFIHIKDPSDEAEGLNLVSVSRNQTREGQEFGFDIDEEEIGESQLGGKITSAEKGRANSRRDRIAEEMWQDYQNYLQTQS</sequence>
<dbReference type="OrthoDB" id="1681765at2759"/>
<keyword evidence="2" id="KW-1185">Reference proteome</keyword>
<organism evidence="1 2">
    <name type="scientific">Dendrothele bispora (strain CBS 962.96)</name>
    <dbReference type="NCBI Taxonomy" id="1314807"/>
    <lineage>
        <taxon>Eukaryota</taxon>
        <taxon>Fungi</taxon>
        <taxon>Dikarya</taxon>
        <taxon>Basidiomycota</taxon>
        <taxon>Agaricomycotina</taxon>
        <taxon>Agaricomycetes</taxon>
        <taxon>Agaricomycetidae</taxon>
        <taxon>Agaricales</taxon>
        <taxon>Agaricales incertae sedis</taxon>
        <taxon>Dendrothele</taxon>
    </lineage>
</organism>
<dbReference type="Proteomes" id="UP000297245">
    <property type="component" value="Unassembled WGS sequence"/>
</dbReference>
<proteinExistence type="predicted"/>
<dbReference type="AlphaFoldDB" id="A0A4S8KK32"/>
<protein>
    <submittedName>
        <fullName evidence="1">Uncharacterized protein</fullName>
    </submittedName>
</protein>
<dbReference type="EMBL" id="ML181420">
    <property type="protein sequence ID" value="THU75874.1"/>
    <property type="molecule type" value="Genomic_DNA"/>
</dbReference>